<dbReference type="Proteomes" id="UP000231162">
    <property type="component" value="Unassembled WGS sequence"/>
</dbReference>
<accession>A0A2M6R9T6</accession>
<keyword evidence="1" id="KW-1133">Transmembrane helix</keyword>
<protein>
    <recommendedName>
        <fullName evidence="4">Type II secretion system protein GspG C-terminal domain-containing protein</fullName>
    </recommendedName>
</protein>
<dbReference type="AlphaFoldDB" id="A0A2M6R9T6"/>
<organism evidence="2 3">
    <name type="scientific">Candidatus Berkelbacteria bacterium CG10_big_fil_rev_8_21_14_0_10_43_14</name>
    <dbReference type="NCBI Taxonomy" id="1974515"/>
    <lineage>
        <taxon>Bacteria</taxon>
        <taxon>Candidatus Berkelbacteria</taxon>
    </lineage>
</organism>
<keyword evidence="1" id="KW-0472">Membrane</keyword>
<feature type="transmembrane region" description="Helical" evidence="1">
    <location>
        <begin position="12"/>
        <end position="35"/>
    </location>
</feature>
<reference evidence="3" key="1">
    <citation type="submission" date="2017-09" db="EMBL/GenBank/DDBJ databases">
        <title>Depth-based differentiation of microbial function through sediment-hosted aquifers and enrichment of novel symbionts in the deep terrestrial subsurface.</title>
        <authorList>
            <person name="Probst A.J."/>
            <person name="Ladd B."/>
            <person name="Jarett J.K."/>
            <person name="Geller-Mcgrath D.E."/>
            <person name="Sieber C.M.K."/>
            <person name="Emerson J.B."/>
            <person name="Anantharaman K."/>
            <person name="Thomas B.C."/>
            <person name="Malmstrom R."/>
            <person name="Stieglmeier M."/>
            <person name="Klingl A."/>
            <person name="Woyke T."/>
            <person name="Ryan C.M."/>
            <person name="Banfield J.F."/>
        </authorList>
    </citation>
    <scope>NUCLEOTIDE SEQUENCE [LARGE SCALE GENOMIC DNA]</scope>
</reference>
<proteinExistence type="predicted"/>
<gene>
    <name evidence="2" type="ORF">COT79_00265</name>
</gene>
<keyword evidence="1" id="KW-0812">Transmembrane</keyword>
<comment type="caution">
    <text evidence="2">The sequence shown here is derived from an EMBL/GenBank/DDBJ whole genome shotgun (WGS) entry which is preliminary data.</text>
</comment>
<evidence type="ECO:0000256" key="1">
    <source>
        <dbReference type="SAM" id="Phobius"/>
    </source>
</evidence>
<evidence type="ECO:0000313" key="2">
    <source>
        <dbReference type="EMBL" id="PIS07256.1"/>
    </source>
</evidence>
<sequence>MQNNNTFRLLTIVNTVLIVAPLILVSYFTYKLVIYPNKLLKSSRKQNAVSKIESRDNARKATVKALINSINIYKVENGKCPLSLEDLATAEKTKTYSDPLTKKPYLYSTENAKCIVSATLELSNDKDLANDYNPTNSPVYELAI</sequence>
<evidence type="ECO:0000313" key="3">
    <source>
        <dbReference type="Proteomes" id="UP000231162"/>
    </source>
</evidence>
<name>A0A2M6R9T6_9BACT</name>
<evidence type="ECO:0008006" key="4">
    <source>
        <dbReference type="Google" id="ProtNLM"/>
    </source>
</evidence>
<dbReference type="EMBL" id="PEZX01000005">
    <property type="protein sequence ID" value="PIS07256.1"/>
    <property type="molecule type" value="Genomic_DNA"/>
</dbReference>